<feature type="compositionally biased region" description="Basic residues" evidence="1">
    <location>
        <begin position="274"/>
        <end position="284"/>
    </location>
</feature>
<proteinExistence type="predicted"/>
<evidence type="ECO:0000313" key="4">
    <source>
        <dbReference type="Proteomes" id="UP001552299"/>
    </source>
</evidence>
<comment type="caution">
    <text evidence="3">The sequence shown here is derived from an EMBL/GenBank/DDBJ whole genome shotgun (WGS) entry which is preliminary data.</text>
</comment>
<dbReference type="PANTHER" id="PTHR31704:SF37">
    <property type="entry name" value="HEAT SHOCK PROTEIN"/>
    <property type="match status" value="1"/>
</dbReference>
<feature type="region of interest" description="Disordered" evidence="1">
    <location>
        <begin position="185"/>
        <end position="211"/>
    </location>
</feature>
<evidence type="ECO:0000313" key="3">
    <source>
        <dbReference type="EMBL" id="KAL0915931.1"/>
    </source>
</evidence>
<feature type="region of interest" description="Disordered" evidence="1">
    <location>
        <begin position="255"/>
        <end position="284"/>
    </location>
</feature>
<feature type="domain" description="Myb/SANT-like" evidence="2">
    <location>
        <begin position="46"/>
        <end position="125"/>
    </location>
</feature>
<keyword evidence="4" id="KW-1185">Reference proteome</keyword>
<dbReference type="EMBL" id="JANQDX010000011">
    <property type="protein sequence ID" value="KAL0915931.1"/>
    <property type="molecule type" value="Genomic_DNA"/>
</dbReference>
<evidence type="ECO:0000259" key="2">
    <source>
        <dbReference type="Pfam" id="PF12776"/>
    </source>
</evidence>
<dbReference type="PANTHER" id="PTHR31704">
    <property type="entry name" value="MYB/SANT-LIKE DNA-BINDING DOMAIN PROTEIN-RELATED"/>
    <property type="match status" value="1"/>
</dbReference>
<sequence>MEGERLRRWLQQASFEIDAKEASSPILTVHMHVKKGPMPTVFVKRFREIALGNRPNTHFNKSGWTNLVENFKEYTGRDYDRLQLKNKWDQLKKEWKLWKDLKKGAGRFGWNSKRKTIDASDEWWKGKIEMDLQNTAFTIQLGRGANIQLANDVINTGSSRATFQFGSVDFPTVIARAAATSAYSTDSERHIRRPHSAARRAHLSAPRATTAQDPHRRIFVFERLSESEALATKRIVTGGRISVVTTNTTTLPIGVPVPRKNDAEASSSGERLTRRQRRKLNAKN</sequence>
<protein>
    <recommendedName>
        <fullName evidence="2">Myb/SANT-like domain-containing protein</fullName>
    </recommendedName>
</protein>
<organism evidence="3 4">
    <name type="scientific">Dendrobium thyrsiflorum</name>
    <name type="common">Pinecone-like raceme dendrobium</name>
    <name type="synonym">Orchid</name>
    <dbReference type="NCBI Taxonomy" id="117978"/>
    <lineage>
        <taxon>Eukaryota</taxon>
        <taxon>Viridiplantae</taxon>
        <taxon>Streptophyta</taxon>
        <taxon>Embryophyta</taxon>
        <taxon>Tracheophyta</taxon>
        <taxon>Spermatophyta</taxon>
        <taxon>Magnoliopsida</taxon>
        <taxon>Liliopsida</taxon>
        <taxon>Asparagales</taxon>
        <taxon>Orchidaceae</taxon>
        <taxon>Epidendroideae</taxon>
        <taxon>Malaxideae</taxon>
        <taxon>Dendrobiinae</taxon>
        <taxon>Dendrobium</taxon>
    </lineage>
</organism>
<reference evidence="3 4" key="1">
    <citation type="journal article" date="2024" name="Plant Biotechnol. J.">
        <title>Dendrobium thyrsiflorum genome and its molecular insights into genes involved in important horticultural traits.</title>
        <authorList>
            <person name="Chen B."/>
            <person name="Wang J.Y."/>
            <person name="Zheng P.J."/>
            <person name="Li K.L."/>
            <person name="Liang Y.M."/>
            <person name="Chen X.F."/>
            <person name="Zhang C."/>
            <person name="Zhao X."/>
            <person name="He X."/>
            <person name="Zhang G.Q."/>
            <person name="Liu Z.J."/>
            <person name="Xu Q."/>
        </authorList>
    </citation>
    <scope>NUCLEOTIDE SEQUENCE [LARGE SCALE GENOMIC DNA]</scope>
    <source>
        <strain evidence="3">GZMU011</strain>
    </source>
</reference>
<gene>
    <name evidence="3" type="ORF">M5K25_013399</name>
</gene>
<dbReference type="Proteomes" id="UP001552299">
    <property type="component" value="Unassembled WGS sequence"/>
</dbReference>
<feature type="compositionally biased region" description="Basic residues" evidence="1">
    <location>
        <begin position="190"/>
        <end position="202"/>
    </location>
</feature>
<dbReference type="Pfam" id="PF12776">
    <property type="entry name" value="Myb_DNA-bind_3"/>
    <property type="match status" value="1"/>
</dbReference>
<dbReference type="AlphaFoldDB" id="A0ABD0UT64"/>
<name>A0ABD0UT64_DENTH</name>
<accession>A0ABD0UT64</accession>
<dbReference type="InterPro" id="IPR024752">
    <property type="entry name" value="Myb/SANT-like_dom"/>
</dbReference>
<evidence type="ECO:0000256" key="1">
    <source>
        <dbReference type="SAM" id="MobiDB-lite"/>
    </source>
</evidence>